<keyword evidence="10" id="KW-0067">ATP-binding</keyword>
<keyword evidence="9 15" id="KW-0418">Kinase</keyword>
<evidence type="ECO:0000256" key="12">
    <source>
        <dbReference type="ARBA" id="ARBA00023152"/>
    </source>
</evidence>
<evidence type="ECO:0000313" key="18">
    <source>
        <dbReference type="EMBL" id="TPX55849.1"/>
    </source>
</evidence>
<dbReference type="NCBIfam" id="NF004491">
    <property type="entry name" value="PRK05826.1"/>
    <property type="match status" value="1"/>
</dbReference>
<evidence type="ECO:0000256" key="4">
    <source>
        <dbReference type="ARBA" id="ARBA00008663"/>
    </source>
</evidence>
<keyword evidence="13 18" id="KW-0670">Pyruvate</keyword>
<gene>
    <name evidence="18" type="ORF">PhCBS80983_g04986</name>
</gene>
<dbReference type="Pfam" id="PF02887">
    <property type="entry name" value="PK_C"/>
    <property type="match status" value="1"/>
</dbReference>
<dbReference type="GO" id="GO:0004743">
    <property type="term" value="F:pyruvate kinase activity"/>
    <property type="evidence" value="ECO:0007669"/>
    <property type="project" value="UniProtKB-EC"/>
</dbReference>
<dbReference type="EC" id="2.7.1.40" evidence="5 15"/>
<dbReference type="AlphaFoldDB" id="A0A507DVQ8"/>
<accession>A0A507DVQ8</accession>
<dbReference type="InterPro" id="IPR015793">
    <property type="entry name" value="Pyrv_Knase_brl"/>
</dbReference>
<dbReference type="UniPathway" id="UPA00109">
    <property type="reaction ID" value="UER00188"/>
</dbReference>
<dbReference type="InterPro" id="IPR015813">
    <property type="entry name" value="Pyrv/PenolPyrv_kinase-like_dom"/>
</dbReference>
<dbReference type="FunFam" id="3.20.20.60:FF:000001">
    <property type="entry name" value="Pyruvate kinase"/>
    <property type="match status" value="1"/>
</dbReference>
<sequence>MSDSQYIAQADRHVQIKTKIICTIGPKTQAVEQLAKLVKAGMNVMRMNFSHGSHEYHGKTVENIRTYIAQAKSPKAVAILLDTKGPEIRTGKLVGGTDKKLKAGATFTFHNDDSMLGDESQVSTSYKSLAASVNPGDRILVDDGLIGMYVVDVDRNAQKVICTIENDGLLGETKGVNLPGIEVDLPAITEKDAGDIKFGVEKGVDFIAASFIRKASDVLEIRKLIEGTGIKIISKIENQEGLENFDDILAVSDGIMVARGDLGVEIPVEQVARYQKMMIRKCNAAGKHVVTATQMLESMIVNPRPTRAEATDVANAVLDGSDCVMLSGETAKGAFPVLAVEMMAKICREAEIDINYTELYPSIRRQVRLPIGVSETIASSAVKTSWDVHAALIIVLTQTGNTAIAISKYRPIAPVLAVTSSPQAARQCQVLRGIYPMMVENMEGTENIIHRAMLWGVKMGMAQRGDPVVVTSGVLESTTGSTNIMRVLKCVDENNEDAVPAPVAATAEAPLK</sequence>
<evidence type="ECO:0000256" key="11">
    <source>
        <dbReference type="ARBA" id="ARBA00022842"/>
    </source>
</evidence>
<dbReference type="PROSITE" id="PS00110">
    <property type="entry name" value="PYRUVATE_KINASE"/>
    <property type="match status" value="1"/>
</dbReference>
<keyword evidence="19" id="KW-1185">Reference proteome</keyword>
<comment type="cofactor">
    <cofactor evidence="1">
        <name>Mg(2+)</name>
        <dbReference type="ChEBI" id="CHEBI:18420"/>
    </cofactor>
</comment>
<dbReference type="NCBIfam" id="NF004978">
    <property type="entry name" value="PRK06354.1"/>
    <property type="match status" value="1"/>
</dbReference>
<dbReference type="EMBL" id="QEAQ01000093">
    <property type="protein sequence ID" value="TPX55849.1"/>
    <property type="molecule type" value="Genomic_DNA"/>
</dbReference>
<name>A0A507DVQ8_9FUNG</name>
<dbReference type="PRINTS" id="PR01050">
    <property type="entry name" value="PYRUVTKNASE"/>
</dbReference>
<dbReference type="Proteomes" id="UP000318582">
    <property type="component" value="Unassembled WGS sequence"/>
</dbReference>
<evidence type="ECO:0000259" key="16">
    <source>
        <dbReference type="Pfam" id="PF00224"/>
    </source>
</evidence>
<dbReference type="Gene3D" id="3.20.20.60">
    <property type="entry name" value="Phosphoenolpyruvate-binding domains"/>
    <property type="match status" value="1"/>
</dbReference>
<proteinExistence type="inferred from homology"/>
<keyword evidence="6 15" id="KW-0808">Transferase</keyword>
<evidence type="ECO:0000256" key="15">
    <source>
        <dbReference type="RuleBase" id="RU000504"/>
    </source>
</evidence>
<evidence type="ECO:0000256" key="6">
    <source>
        <dbReference type="ARBA" id="ARBA00022679"/>
    </source>
</evidence>
<dbReference type="Pfam" id="PF00224">
    <property type="entry name" value="PK"/>
    <property type="match status" value="1"/>
</dbReference>
<comment type="catalytic activity">
    <reaction evidence="14 15">
        <text>pyruvate + ATP = phosphoenolpyruvate + ADP + H(+)</text>
        <dbReference type="Rhea" id="RHEA:18157"/>
        <dbReference type="ChEBI" id="CHEBI:15361"/>
        <dbReference type="ChEBI" id="CHEBI:15378"/>
        <dbReference type="ChEBI" id="CHEBI:30616"/>
        <dbReference type="ChEBI" id="CHEBI:58702"/>
        <dbReference type="ChEBI" id="CHEBI:456216"/>
        <dbReference type="EC" id="2.7.1.40"/>
    </reaction>
</comment>
<dbReference type="Gene3D" id="3.40.1380.20">
    <property type="entry name" value="Pyruvate kinase, C-terminal domain"/>
    <property type="match status" value="1"/>
</dbReference>
<dbReference type="InterPro" id="IPR015795">
    <property type="entry name" value="Pyrv_Knase_C"/>
</dbReference>
<dbReference type="GO" id="GO:0006950">
    <property type="term" value="P:response to stress"/>
    <property type="evidence" value="ECO:0007669"/>
    <property type="project" value="UniProtKB-ARBA"/>
</dbReference>
<evidence type="ECO:0000256" key="14">
    <source>
        <dbReference type="ARBA" id="ARBA00048152"/>
    </source>
</evidence>
<dbReference type="InterPro" id="IPR018209">
    <property type="entry name" value="Pyrv_Knase_AS"/>
</dbReference>
<dbReference type="InterPro" id="IPR001697">
    <property type="entry name" value="Pyr_Knase"/>
</dbReference>
<evidence type="ECO:0000256" key="13">
    <source>
        <dbReference type="ARBA" id="ARBA00023317"/>
    </source>
</evidence>
<dbReference type="GO" id="GO:0000287">
    <property type="term" value="F:magnesium ion binding"/>
    <property type="evidence" value="ECO:0007669"/>
    <property type="project" value="InterPro"/>
</dbReference>
<evidence type="ECO:0000256" key="1">
    <source>
        <dbReference type="ARBA" id="ARBA00001946"/>
    </source>
</evidence>
<dbReference type="InterPro" id="IPR040442">
    <property type="entry name" value="Pyrv_kinase-like_dom_sf"/>
</dbReference>
<protein>
    <recommendedName>
        <fullName evidence="5 15">Pyruvate kinase</fullName>
        <ecNumber evidence="5 15">2.7.1.40</ecNumber>
    </recommendedName>
</protein>
<dbReference type="GO" id="GO:0005524">
    <property type="term" value="F:ATP binding"/>
    <property type="evidence" value="ECO:0007669"/>
    <property type="project" value="UniProtKB-KW"/>
</dbReference>
<reference evidence="18 19" key="1">
    <citation type="journal article" date="2019" name="Sci. Rep.">
        <title>Comparative genomics of chytrid fungi reveal insights into the obligate biotrophic and pathogenic lifestyle of Synchytrium endobioticum.</title>
        <authorList>
            <person name="van de Vossenberg B.T.L.H."/>
            <person name="Warris S."/>
            <person name="Nguyen H.D.T."/>
            <person name="van Gent-Pelzer M.P.E."/>
            <person name="Joly D.L."/>
            <person name="van de Geest H.C."/>
            <person name="Bonants P.J.M."/>
            <person name="Smith D.S."/>
            <person name="Levesque C.A."/>
            <person name="van der Lee T.A.J."/>
        </authorList>
    </citation>
    <scope>NUCLEOTIDE SEQUENCE [LARGE SCALE GENOMIC DNA]</scope>
    <source>
        <strain evidence="18 19">CBS 809.83</strain>
    </source>
</reference>
<comment type="pathway">
    <text evidence="3 15">Carbohydrate degradation; glycolysis; pyruvate from D-glyceraldehyde 3-phosphate: step 5/5.</text>
</comment>
<evidence type="ECO:0000256" key="3">
    <source>
        <dbReference type="ARBA" id="ARBA00004997"/>
    </source>
</evidence>
<evidence type="ECO:0000256" key="7">
    <source>
        <dbReference type="ARBA" id="ARBA00022723"/>
    </source>
</evidence>
<dbReference type="Gene3D" id="2.40.33.10">
    <property type="entry name" value="PK beta-barrel domain-like"/>
    <property type="match status" value="1"/>
</dbReference>
<dbReference type="GO" id="GO:0030955">
    <property type="term" value="F:potassium ion binding"/>
    <property type="evidence" value="ECO:0007669"/>
    <property type="project" value="InterPro"/>
</dbReference>
<dbReference type="SUPFAM" id="SSF50800">
    <property type="entry name" value="PK beta-barrel domain-like"/>
    <property type="match status" value="1"/>
</dbReference>
<keyword evidence="11 15" id="KW-0460">Magnesium</keyword>
<evidence type="ECO:0000313" key="19">
    <source>
        <dbReference type="Proteomes" id="UP000318582"/>
    </source>
</evidence>
<dbReference type="InterPro" id="IPR011037">
    <property type="entry name" value="Pyrv_Knase-like_insert_dom_sf"/>
</dbReference>
<dbReference type="InterPro" id="IPR036918">
    <property type="entry name" value="Pyrv_Knase_C_sf"/>
</dbReference>
<comment type="cofactor">
    <cofactor evidence="2">
        <name>K(+)</name>
        <dbReference type="ChEBI" id="CHEBI:29103"/>
    </cofactor>
</comment>
<dbReference type="STRING" id="109895.A0A507DVQ8"/>
<dbReference type="SUPFAM" id="SSF51621">
    <property type="entry name" value="Phosphoenolpyruvate/pyruvate domain"/>
    <property type="match status" value="1"/>
</dbReference>
<dbReference type="GO" id="GO:0016301">
    <property type="term" value="F:kinase activity"/>
    <property type="evidence" value="ECO:0007669"/>
    <property type="project" value="UniProtKB-KW"/>
</dbReference>
<comment type="similarity">
    <text evidence="4 15">Belongs to the pyruvate kinase family.</text>
</comment>
<dbReference type="SUPFAM" id="SSF52935">
    <property type="entry name" value="PK C-terminal domain-like"/>
    <property type="match status" value="1"/>
</dbReference>
<feature type="domain" description="Pyruvate kinase barrel" evidence="16">
    <location>
        <begin position="17"/>
        <end position="340"/>
    </location>
</feature>
<evidence type="ECO:0000259" key="17">
    <source>
        <dbReference type="Pfam" id="PF02887"/>
    </source>
</evidence>
<comment type="caution">
    <text evidence="18">The sequence shown here is derived from an EMBL/GenBank/DDBJ whole genome shotgun (WGS) entry which is preliminary data.</text>
</comment>
<dbReference type="FunFam" id="2.40.33.10:FF:000001">
    <property type="entry name" value="Pyruvate kinase"/>
    <property type="match status" value="1"/>
</dbReference>
<keyword evidence="7" id="KW-0479">Metal-binding</keyword>
<evidence type="ECO:0000256" key="10">
    <source>
        <dbReference type="ARBA" id="ARBA00022840"/>
    </source>
</evidence>
<keyword evidence="8" id="KW-0547">Nucleotide-binding</keyword>
<dbReference type="NCBIfam" id="TIGR01064">
    <property type="entry name" value="pyruv_kin"/>
    <property type="match status" value="1"/>
</dbReference>
<dbReference type="PANTHER" id="PTHR11817">
    <property type="entry name" value="PYRUVATE KINASE"/>
    <property type="match status" value="1"/>
</dbReference>
<organism evidence="18 19">
    <name type="scientific">Powellomyces hirtus</name>
    <dbReference type="NCBI Taxonomy" id="109895"/>
    <lineage>
        <taxon>Eukaryota</taxon>
        <taxon>Fungi</taxon>
        <taxon>Fungi incertae sedis</taxon>
        <taxon>Chytridiomycota</taxon>
        <taxon>Chytridiomycota incertae sedis</taxon>
        <taxon>Chytridiomycetes</taxon>
        <taxon>Spizellomycetales</taxon>
        <taxon>Powellomycetaceae</taxon>
        <taxon>Powellomyces</taxon>
    </lineage>
</organism>
<evidence type="ECO:0000256" key="5">
    <source>
        <dbReference type="ARBA" id="ARBA00012142"/>
    </source>
</evidence>
<evidence type="ECO:0000256" key="2">
    <source>
        <dbReference type="ARBA" id="ARBA00001958"/>
    </source>
</evidence>
<dbReference type="InterPro" id="IPR015806">
    <property type="entry name" value="Pyrv_Knase_insert_dom_sf"/>
</dbReference>
<evidence type="ECO:0000256" key="8">
    <source>
        <dbReference type="ARBA" id="ARBA00022741"/>
    </source>
</evidence>
<feature type="domain" description="Pyruvate kinase C-terminal" evidence="17">
    <location>
        <begin position="375"/>
        <end position="488"/>
    </location>
</feature>
<keyword evidence="12 15" id="KW-0324">Glycolysis</keyword>
<evidence type="ECO:0000256" key="9">
    <source>
        <dbReference type="ARBA" id="ARBA00022777"/>
    </source>
</evidence>